<evidence type="ECO:0000313" key="5">
    <source>
        <dbReference type="EMBL" id="CAA9521770.1"/>
    </source>
</evidence>
<evidence type="ECO:0008006" key="6">
    <source>
        <dbReference type="Google" id="ProtNLM"/>
    </source>
</evidence>
<evidence type="ECO:0000259" key="3">
    <source>
        <dbReference type="Pfam" id="PF00534"/>
    </source>
</evidence>
<dbReference type="GO" id="GO:0016757">
    <property type="term" value="F:glycosyltransferase activity"/>
    <property type="evidence" value="ECO:0007669"/>
    <property type="project" value="UniProtKB-KW"/>
</dbReference>
<keyword evidence="1" id="KW-0328">Glycosyltransferase</keyword>
<dbReference type="PANTHER" id="PTHR12526:SF510">
    <property type="entry name" value="D-INOSITOL 3-PHOSPHATE GLYCOSYLTRANSFERASE"/>
    <property type="match status" value="1"/>
</dbReference>
<name>A0A6J4TF68_9SPHN</name>
<keyword evidence="2" id="KW-0808">Transferase</keyword>
<dbReference type="Pfam" id="PF13439">
    <property type="entry name" value="Glyco_transf_4"/>
    <property type="match status" value="1"/>
</dbReference>
<gene>
    <name evidence="5" type="ORF">AVDCRST_MAG09-2181</name>
</gene>
<sequence length="413" mass="44983">MATRVLMLVTELAMGGAAKVVRELSAMLATRFEVHEAVFNVADGVDFDGIATPYSLNVSGGGSVLNKLANLRRRIRRTRALKRKLRIDVSISHLEGAHWVDVLSRRGEKVVLCVHGSTLNNGEIRGLSGWLRAQVVLPLIYNRADRIVTVSHGIRSELISLGVRAERISTIHNSFDLPGIAERSREPLSRAEDGLFGSAPVLVTVGRLAPPKNQAALLDIFAEVLAQRPAKLLILGDGELRATLIERAVTLGLRVCSGWNGRAPTPDADVYFLGVRSNPFNLVSRSDLFLMTSSWEGFPLALCEAMACGTPVLCTDCFTGPREILSPDTPMPAEAITAAEWTNRGVLLPVLNDPGSYVQARSVWAQTILRLLAEPAARERLTMGAQARVQDFGREEKAGEWADLIDQLATGRR</sequence>
<dbReference type="PANTHER" id="PTHR12526">
    <property type="entry name" value="GLYCOSYLTRANSFERASE"/>
    <property type="match status" value="1"/>
</dbReference>
<evidence type="ECO:0000259" key="4">
    <source>
        <dbReference type="Pfam" id="PF13439"/>
    </source>
</evidence>
<dbReference type="Gene3D" id="3.40.50.2000">
    <property type="entry name" value="Glycogen Phosphorylase B"/>
    <property type="match status" value="2"/>
</dbReference>
<dbReference type="Pfam" id="PF00534">
    <property type="entry name" value="Glycos_transf_1"/>
    <property type="match status" value="1"/>
</dbReference>
<accession>A0A6J4TF68</accession>
<reference evidence="5" key="1">
    <citation type="submission" date="2020-02" db="EMBL/GenBank/DDBJ databases">
        <authorList>
            <person name="Meier V. D."/>
        </authorList>
    </citation>
    <scope>NUCLEOTIDE SEQUENCE</scope>
    <source>
        <strain evidence="5">AVDCRST_MAG09</strain>
    </source>
</reference>
<dbReference type="CDD" id="cd03811">
    <property type="entry name" value="GT4_GT28_WabH-like"/>
    <property type="match status" value="1"/>
</dbReference>
<dbReference type="InterPro" id="IPR028098">
    <property type="entry name" value="Glyco_trans_4-like_N"/>
</dbReference>
<dbReference type="EMBL" id="CADCVZ010000059">
    <property type="protein sequence ID" value="CAA9521770.1"/>
    <property type="molecule type" value="Genomic_DNA"/>
</dbReference>
<evidence type="ECO:0000256" key="2">
    <source>
        <dbReference type="ARBA" id="ARBA00022679"/>
    </source>
</evidence>
<protein>
    <recommendedName>
        <fullName evidence="6">Glycosyltransferase</fullName>
    </recommendedName>
</protein>
<dbReference type="SUPFAM" id="SSF53756">
    <property type="entry name" value="UDP-Glycosyltransferase/glycogen phosphorylase"/>
    <property type="match status" value="1"/>
</dbReference>
<evidence type="ECO:0000256" key="1">
    <source>
        <dbReference type="ARBA" id="ARBA00022676"/>
    </source>
</evidence>
<proteinExistence type="predicted"/>
<organism evidence="5">
    <name type="scientific">uncultured Sphingomonas sp</name>
    <dbReference type="NCBI Taxonomy" id="158754"/>
    <lineage>
        <taxon>Bacteria</taxon>
        <taxon>Pseudomonadati</taxon>
        <taxon>Pseudomonadota</taxon>
        <taxon>Alphaproteobacteria</taxon>
        <taxon>Sphingomonadales</taxon>
        <taxon>Sphingomonadaceae</taxon>
        <taxon>Sphingomonas</taxon>
        <taxon>environmental samples</taxon>
    </lineage>
</organism>
<feature type="domain" description="Glycosyltransferase subfamily 4-like N-terminal" evidence="4">
    <location>
        <begin position="14"/>
        <end position="177"/>
    </location>
</feature>
<feature type="domain" description="Glycosyl transferase family 1" evidence="3">
    <location>
        <begin position="190"/>
        <end position="327"/>
    </location>
</feature>
<dbReference type="AlphaFoldDB" id="A0A6J4TF68"/>
<dbReference type="RefSeq" id="WP_294174406.1">
    <property type="nucleotide sequence ID" value="NZ_CADCVZ010000059.1"/>
</dbReference>
<dbReference type="InterPro" id="IPR001296">
    <property type="entry name" value="Glyco_trans_1"/>
</dbReference>